<evidence type="ECO:0000313" key="2">
    <source>
        <dbReference type="Proteomes" id="UP001500212"/>
    </source>
</evidence>
<protein>
    <submittedName>
        <fullName evidence="1">FMN-binding negative transcriptional regulator</fullName>
    </submittedName>
</protein>
<dbReference type="EMBL" id="BAABHJ010000028">
    <property type="protein sequence ID" value="GAA4615413.1"/>
    <property type="molecule type" value="Genomic_DNA"/>
</dbReference>
<comment type="caution">
    <text evidence="1">The sequence shown here is derived from an EMBL/GenBank/DDBJ whole genome shotgun (WGS) entry which is preliminary data.</text>
</comment>
<gene>
    <name evidence="1" type="ORF">GCM10023195_67900</name>
</gene>
<sequence>MLIHPWDAADEEEWRTWLGDHDFGQLIAAGRGRDVPIVVPTHFTFDGVRTAWLHLARPNPVWAALDENPRALLTVIDDYAYVRSEWNAGAATPDGRGVPTSYYATAQLACDVRIVDDPAEKAELLNRQLGHFEPGSGRLPVSAEEDPDRRLLPGIRGVELTVTDVRAKFKYGGNKEVEHRYAIAARLEERGGRADVAARGHLMRRV</sequence>
<dbReference type="InterPro" id="IPR007396">
    <property type="entry name" value="TR_PAI2-type"/>
</dbReference>
<organism evidence="1 2">
    <name type="scientific">Actinoallomurus liliacearum</name>
    <dbReference type="NCBI Taxonomy" id="1080073"/>
    <lineage>
        <taxon>Bacteria</taxon>
        <taxon>Bacillati</taxon>
        <taxon>Actinomycetota</taxon>
        <taxon>Actinomycetes</taxon>
        <taxon>Streptosporangiales</taxon>
        <taxon>Thermomonosporaceae</taxon>
        <taxon>Actinoallomurus</taxon>
    </lineage>
</organism>
<keyword evidence="2" id="KW-1185">Reference proteome</keyword>
<name>A0ABP8TSH3_9ACTN</name>
<reference evidence="2" key="1">
    <citation type="journal article" date="2019" name="Int. J. Syst. Evol. Microbiol.">
        <title>The Global Catalogue of Microorganisms (GCM) 10K type strain sequencing project: providing services to taxonomists for standard genome sequencing and annotation.</title>
        <authorList>
            <consortium name="The Broad Institute Genomics Platform"/>
            <consortium name="The Broad Institute Genome Sequencing Center for Infectious Disease"/>
            <person name="Wu L."/>
            <person name="Ma J."/>
        </authorList>
    </citation>
    <scope>NUCLEOTIDE SEQUENCE [LARGE SCALE GENOMIC DNA]</scope>
    <source>
        <strain evidence="2">JCM 17938</strain>
    </source>
</reference>
<dbReference type="RefSeq" id="WP_345363755.1">
    <property type="nucleotide sequence ID" value="NZ_BAABHJ010000028.1"/>
</dbReference>
<proteinExistence type="predicted"/>
<accession>A0ABP8TSH3</accession>
<evidence type="ECO:0000313" key="1">
    <source>
        <dbReference type="EMBL" id="GAA4615413.1"/>
    </source>
</evidence>
<dbReference type="Proteomes" id="UP001500212">
    <property type="component" value="Unassembled WGS sequence"/>
</dbReference>
<dbReference type="PANTHER" id="PTHR35802:SF1">
    <property type="entry name" value="PROTEASE SYNTHASE AND SPORULATION PROTEIN PAI 2"/>
    <property type="match status" value="1"/>
</dbReference>
<dbReference type="Pfam" id="PF04299">
    <property type="entry name" value="FMN_bind_2"/>
    <property type="match status" value="1"/>
</dbReference>
<dbReference type="SUPFAM" id="SSF50475">
    <property type="entry name" value="FMN-binding split barrel"/>
    <property type="match status" value="1"/>
</dbReference>
<dbReference type="InterPro" id="IPR012349">
    <property type="entry name" value="Split_barrel_FMN-bd"/>
</dbReference>
<dbReference type="PANTHER" id="PTHR35802">
    <property type="entry name" value="PROTEASE SYNTHASE AND SPORULATION PROTEIN PAI 2"/>
    <property type="match status" value="1"/>
</dbReference>
<dbReference type="Gene3D" id="2.30.110.10">
    <property type="entry name" value="Electron Transport, Fmn-binding Protein, Chain A"/>
    <property type="match status" value="1"/>
</dbReference>